<dbReference type="Proteomes" id="UP001228690">
    <property type="component" value="Chromosome"/>
</dbReference>
<proteinExistence type="predicted"/>
<dbReference type="RefSeq" id="WP_326928288.1">
    <property type="nucleotide sequence ID" value="NZ_CP123443.1"/>
</dbReference>
<evidence type="ECO:0000256" key="1">
    <source>
        <dbReference type="SAM" id="Phobius"/>
    </source>
</evidence>
<evidence type="ECO:0000313" key="3">
    <source>
        <dbReference type="Proteomes" id="UP001228690"/>
    </source>
</evidence>
<gene>
    <name evidence="2" type="ORF">P0082_04270</name>
</gene>
<protein>
    <recommendedName>
        <fullName evidence="4">DUF1700 domain-containing protein</fullName>
    </recommendedName>
</protein>
<organism evidence="2 3">
    <name type="scientific">Candidatus Haliotispira prima</name>
    <dbReference type="NCBI Taxonomy" id="3034016"/>
    <lineage>
        <taxon>Bacteria</taxon>
        <taxon>Pseudomonadati</taxon>
        <taxon>Spirochaetota</taxon>
        <taxon>Spirochaetia</taxon>
        <taxon>Spirochaetales</taxon>
        <taxon>Spirochaetaceae</taxon>
        <taxon>Candidatus Haliotispira</taxon>
    </lineage>
</organism>
<evidence type="ECO:0008006" key="4">
    <source>
        <dbReference type="Google" id="ProtNLM"/>
    </source>
</evidence>
<keyword evidence="3" id="KW-1185">Reference proteome</keyword>
<reference evidence="2 3" key="1">
    <citation type="submission" date="2023-04" db="EMBL/GenBank/DDBJ databases">
        <title>Spirochaete genome identified in red abalone sample constitutes a novel genus.</title>
        <authorList>
            <person name="Sharma S.P."/>
            <person name="Purcell C.M."/>
            <person name="Hyde J.R."/>
            <person name="Severin A.J."/>
        </authorList>
    </citation>
    <scope>NUCLEOTIDE SEQUENCE [LARGE SCALE GENOMIC DNA]</scope>
    <source>
        <strain evidence="2 3">SP-2023</strain>
    </source>
</reference>
<accession>A0ABY8MJ91</accession>
<keyword evidence="1" id="KW-1133">Transmembrane helix</keyword>
<feature type="transmembrane region" description="Helical" evidence="1">
    <location>
        <begin position="66"/>
        <end position="85"/>
    </location>
</feature>
<name>A0ABY8MJ91_9SPIO</name>
<keyword evidence="1" id="KW-0812">Transmembrane</keyword>
<dbReference type="EMBL" id="CP123443">
    <property type="protein sequence ID" value="WGK70082.1"/>
    <property type="molecule type" value="Genomic_DNA"/>
</dbReference>
<sequence>MTQRKRTILRELRAELAAAGQKSWSPDLLGQYQNFFRLLDVSEQSEQKELLQQAFSRNKTRSDWPLFFLLIWALAGFSGLSWAATQLAQGSATLPQVAGIAFSSIGSLFGAVLIGLITLIIRLKN</sequence>
<evidence type="ECO:0000313" key="2">
    <source>
        <dbReference type="EMBL" id="WGK70082.1"/>
    </source>
</evidence>
<keyword evidence="1" id="KW-0472">Membrane</keyword>
<feature type="transmembrane region" description="Helical" evidence="1">
    <location>
        <begin position="97"/>
        <end position="121"/>
    </location>
</feature>